<dbReference type="NCBIfam" id="NF009906">
    <property type="entry name" value="PRK13369.1"/>
    <property type="match status" value="1"/>
</dbReference>
<name>A0A4Z1C8N7_9RHOB</name>
<evidence type="ECO:0000256" key="1">
    <source>
        <dbReference type="ARBA" id="ARBA00001974"/>
    </source>
</evidence>
<sequence length="531" mass="58981">MTEADGTVDLFVIGGGINGCGIARDAAGRGLSVTLAEMGDLAQATSSASTKLFHGGLRYLEYFEFRLVREALIEREVLLRAMPHISWPMRFVLPWHPDMRFEQDTPTSKLLGVVMPWMKGRRPSWLIRLGLFLYDTLGGRRILPGTRTLSLTDTPEGAPLQDRFLHAYEYSDCWVEDSRLVVLNARDAEARGATVMVGTKVLSADRHADHWVVTTRDADGITRQHRARMLVNAAGPWVGEIIRGTLRLNATDGVRLVRGSHIVTQRLYDHDKCYFFQGTDGRIIFAIPYETDFTLIGTTDAEHDDPAVKPDCTPGERDYLLDFANQYFRRQLTAEDVVWSYSGVRPLYDDGAQSASAATRDYTLKLDRTGGAPVLNVFGGKITTYRRLAESALQKIAPVFPGLPGPWTREASLPGGDFPVDGVDALVARLRADHPFLTERWALRLVRAYGTEAAAILQGARSAADLGRDFGATLTEAEVIWLMDREHARRAEDVLWRRSKLGLRLDAGQAAALEDWMAARRAREPGRAAAS</sequence>
<evidence type="ECO:0000256" key="2">
    <source>
        <dbReference type="ARBA" id="ARBA00007330"/>
    </source>
</evidence>
<dbReference type="Gene3D" id="1.10.8.870">
    <property type="entry name" value="Alpha-glycerophosphate oxidase, cap domain"/>
    <property type="match status" value="1"/>
</dbReference>
<reference evidence="9 10" key="1">
    <citation type="submission" date="2019-03" db="EMBL/GenBank/DDBJ databases">
        <authorList>
            <person name="Li J."/>
        </authorList>
    </citation>
    <scope>NUCLEOTIDE SEQUENCE [LARGE SCALE GENOMIC DNA]</scope>
    <source>
        <strain evidence="9 10">3058</strain>
    </source>
</reference>
<dbReference type="OrthoDB" id="9766796at2"/>
<gene>
    <name evidence="9" type="ORF">E4L95_16520</name>
</gene>
<protein>
    <recommendedName>
        <fullName evidence="6">Glycerol-3-phosphate dehydrogenase</fullName>
        <ecNumber evidence="6">1.1.5.3</ecNumber>
    </recommendedName>
</protein>
<dbReference type="GO" id="GO:0009331">
    <property type="term" value="C:glycerol-3-phosphate dehydrogenase (FAD) complex"/>
    <property type="evidence" value="ECO:0007669"/>
    <property type="project" value="UniProtKB-UniRule"/>
</dbReference>
<evidence type="ECO:0000259" key="7">
    <source>
        <dbReference type="Pfam" id="PF01266"/>
    </source>
</evidence>
<dbReference type="EC" id="1.1.5.3" evidence="6"/>
<evidence type="ECO:0000256" key="3">
    <source>
        <dbReference type="ARBA" id="ARBA00022630"/>
    </source>
</evidence>
<evidence type="ECO:0000256" key="4">
    <source>
        <dbReference type="ARBA" id="ARBA00022827"/>
    </source>
</evidence>
<comment type="similarity">
    <text evidence="2 6">Belongs to the FAD-dependent glycerol-3-phosphate dehydrogenase family.</text>
</comment>
<dbReference type="PROSITE" id="PS00977">
    <property type="entry name" value="FAD_G3PDH_1"/>
    <property type="match status" value="1"/>
</dbReference>
<dbReference type="Proteomes" id="UP000297972">
    <property type="component" value="Unassembled WGS sequence"/>
</dbReference>
<comment type="caution">
    <text evidence="9">The sequence shown here is derived from an EMBL/GenBank/DDBJ whole genome shotgun (WGS) entry which is preliminary data.</text>
</comment>
<feature type="domain" description="Alpha-glycerophosphate oxidase C-terminal" evidence="8">
    <location>
        <begin position="408"/>
        <end position="512"/>
    </location>
</feature>
<dbReference type="Gene3D" id="6.10.250.1890">
    <property type="match status" value="1"/>
</dbReference>
<accession>A0A4Z1C8N7</accession>
<dbReference type="NCBIfam" id="NF008899">
    <property type="entry name" value="PRK12266.1"/>
    <property type="match status" value="1"/>
</dbReference>
<dbReference type="PANTHER" id="PTHR11985">
    <property type="entry name" value="GLYCEROL-3-PHOSPHATE DEHYDROGENASE"/>
    <property type="match status" value="1"/>
</dbReference>
<dbReference type="PROSITE" id="PS00978">
    <property type="entry name" value="FAD_G3PDH_2"/>
    <property type="match status" value="1"/>
</dbReference>
<evidence type="ECO:0000313" key="10">
    <source>
        <dbReference type="Proteomes" id="UP000297972"/>
    </source>
</evidence>
<dbReference type="Pfam" id="PF16901">
    <property type="entry name" value="DAO_C"/>
    <property type="match status" value="1"/>
</dbReference>
<keyword evidence="10" id="KW-1185">Reference proteome</keyword>
<dbReference type="Gene3D" id="3.30.9.10">
    <property type="entry name" value="D-Amino Acid Oxidase, subunit A, domain 2"/>
    <property type="match status" value="1"/>
</dbReference>
<dbReference type="InterPro" id="IPR000447">
    <property type="entry name" value="G3P_DH_FAD-dep"/>
</dbReference>
<dbReference type="Pfam" id="PF01266">
    <property type="entry name" value="DAO"/>
    <property type="match status" value="1"/>
</dbReference>
<comment type="catalytic activity">
    <reaction evidence="6">
        <text>a quinone + sn-glycerol 3-phosphate = dihydroxyacetone phosphate + a quinol</text>
        <dbReference type="Rhea" id="RHEA:18977"/>
        <dbReference type="ChEBI" id="CHEBI:24646"/>
        <dbReference type="ChEBI" id="CHEBI:57597"/>
        <dbReference type="ChEBI" id="CHEBI:57642"/>
        <dbReference type="ChEBI" id="CHEBI:132124"/>
        <dbReference type="EC" id="1.1.5.3"/>
    </reaction>
</comment>
<dbReference type="GO" id="GO:0004368">
    <property type="term" value="F:glycerol-3-phosphate dehydrogenase (quinone) activity"/>
    <property type="evidence" value="ECO:0007669"/>
    <property type="project" value="UniProtKB-EC"/>
</dbReference>
<dbReference type="InterPro" id="IPR031656">
    <property type="entry name" value="DAO_C"/>
</dbReference>
<evidence type="ECO:0000313" key="9">
    <source>
        <dbReference type="EMBL" id="TGN51881.1"/>
    </source>
</evidence>
<dbReference type="InterPro" id="IPR038299">
    <property type="entry name" value="DAO_C_sf"/>
</dbReference>
<feature type="domain" description="FAD dependent oxidoreductase" evidence="7">
    <location>
        <begin position="9"/>
        <end position="358"/>
    </location>
</feature>
<evidence type="ECO:0000259" key="8">
    <source>
        <dbReference type="Pfam" id="PF16901"/>
    </source>
</evidence>
<proteinExistence type="inferred from homology"/>
<dbReference type="SUPFAM" id="SSF51905">
    <property type="entry name" value="FAD/NAD(P)-binding domain"/>
    <property type="match status" value="1"/>
</dbReference>
<dbReference type="GO" id="GO:0046168">
    <property type="term" value="P:glycerol-3-phosphate catabolic process"/>
    <property type="evidence" value="ECO:0007669"/>
    <property type="project" value="TreeGrafter"/>
</dbReference>
<evidence type="ECO:0000256" key="5">
    <source>
        <dbReference type="ARBA" id="ARBA00023002"/>
    </source>
</evidence>
<organism evidence="9 10">
    <name type="scientific">Paracoccus liaowanqingii</name>
    <dbReference type="NCBI Taxonomy" id="2560053"/>
    <lineage>
        <taxon>Bacteria</taxon>
        <taxon>Pseudomonadati</taxon>
        <taxon>Pseudomonadota</taxon>
        <taxon>Alphaproteobacteria</taxon>
        <taxon>Rhodobacterales</taxon>
        <taxon>Paracoccaceae</taxon>
        <taxon>Paracoccus</taxon>
    </lineage>
</organism>
<dbReference type="RefSeq" id="WP_135818536.1">
    <property type="nucleotide sequence ID" value="NZ_SRPG01000198.1"/>
</dbReference>
<dbReference type="Gene3D" id="3.50.50.60">
    <property type="entry name" value="FAD/NAD(P)-binding domain"/>
    <property type="match status" value="1"/>
</dbReference>
<keyword evidence="4" id="KW-0274">FAD</keyword>
<dbReference type="AlphaFoldDB" id="A0A4Z1C8N7"/>
<evidence type="ECO:0000256" key="6">
    <source>
        <dbReference type="RuleBase" id="RU361217"/>
    </source>
</evidence>
<dbReference type="EMBL" id="SRPG01000198">
    <property type="protein sequence ID" value="TGN51881.1"/>
    <property type="molecule type" value="Genomic_DNA"/>
</dbReference>
<keyword evidence="5 6" id="KW-0560">Oxidoreductase</keyword>
<keyword evidence="3 6" id="KW-0285">Flavoprotein</keyword>
<dbReference type="PRINTS" id="PR01001">
    <property type="entry name" value="FADG3PDH"/>
</dbReference>
<dbReference type="PANTHER" id="PTHR11985:SF15">
    <property type="entry name" value="GLYCEROL-3-PHOSPHATE DEHYDROGENASE, MITOCHONDRIAL"/>
    <property type="match status" value="1"/>
</dbReference>
<comment type="cofactor">
    <cofactor evidence="1 6">
        <name>FAD</name>
        <dbReference type="ChEBI" id="CHEBI:57692"/>
    </cofactor>
</comment>
<dbReference type="InterPro" id="IPR006076">
    <property type="entry name" value="FAD-dep_OxRdtase"/>
</dbReference>
<dbReference type="InterPro" id="IPR036188">
    <property type="entry name" value="FAD/NAD-bd_sf"/>
</dbReference>